<dbReference type="SUPFAM" id="SSF64288">
    <property type="entry name" value="Chorismate lyase-like"/>
    <property type="match status" value="1"/>
</dbReference>
<evidence type="ECO:0008006" key="3">
    <source>
        <dbReference type="Google" id="ProtNLM"/>
    </source>
</evidence>
<gene>
    <name evidence="1" type="ORF">SAMN05444123_104371</name>
</gene>
<name>A0A1H8SA68_9BRAD</name>
<dbReference type="Proteomes" id="UP000199615">
    <property type="component" value="Unassembled WGS sequence"/>
</dbReference>
<evidence type="ECO:0000313" key="1">
    <source>
        <dbReference type="EMBL" id="SEO75561.1"/>
    </source>
</evidence>
<keyword evidence="2" id="KW-1185">Reference proteome</keyword>
<dbReference type="EMBL" id="FODT01000004">
    <property type="protein sequence ID" value="SEO75561.1"/>
    <property type="molecule type" value="Genomic_DNA"/>
</dbReference>
<dbReference type="InterPro" id="IPR028978">
    <property type="entry name" value="Chorismate_lyase_/UTRA_dom_sf"/>
</dbReference>
<organism evidence="1 2">
    <name type="scientific">Rhodopseudomonas pseudopalustris</name>
    <dbReference type="NCBI Taxonomy" id="1513892"/>
    <lineage>
        <taxon>Bacteria</taxon>
        <taxon>Pseudomonadati</taxon>
        <taxon>Pseudomonadota</taxon>
        <taxon>Alphaproteobacteria</taxon>
        <taxon>Hyphomicrobiales</taxon>
        <taxon>Nitrobacteraceae</taxon>
        <taxon>Rhodopseudomonas</taxon>
    </lineage>
</organism>
<sequence length="181" mass="20222">MTSVVEFEKFLQGHDTATAALVAWCRRYDGRGADDLAVTLLSDRVAQPGEYQGPLRPCAGETIQCRRVLLRWGQRVVSEAENWYVPQRLPVAIRRMLAEGALPFGAVVAELMPRRTTTTMLRCEQIAGGGREAAELLEQLARAQVFSPPEAFVLHVHAMMTVSGVMLADVREHYRRELLMS</sequence>
<dbReference type="AlphaFoldDB" id="A0A1H8SA68"/>
<dbReference type="Gene3D" id="3.40.1410.10">
    <property type="entry name" value="Chorismate lyase-like"/>
    <property type="match status" value="1"/>
</dbReference>
<evidence type="ECO:0000313" key="2">
    <source>
        <dbReference type="Proteomes" id="UP000199615"/>
    </source>
</evidence>
<dbReference type="RefSeq" id="WP_011502512.1">
    <property type="nucleotide sequence ID" value="NZ_FODT01000004.1"/>
</dbReference>
<reference evidence="2" key="1">
    <citation type="submission" date="2016-10" db="EMBL/GenBank/DDBJ databases">
        <authorList>
            <person name="Varghese N."/>
            <person name="Submissions S."/>
        </authorList>
    </citation>
    <scope>NUCLEOTIDE SEQUENCE [LARGE SCALE GENOMIC DNA]</scope>
    <source>
        <strain evidence="2">DSM 123</strain>
    </source>
</reference>
<protein>
    <recommendedName>
        <fullName evidence="3">Chorismate lyase</fullName>
    </recommendedName>
</protein>
<accession>A0A1H8SA68</accession>
<proteinExistence type="predicted"/>